<keyword evidence="3" id="KW-1185">Reference proteome</keyword>
<proteinExistence type="inferred from homology"/>
<dbReference type="SUPFAM" id="SSF54648">
    <property type="entry name" value="DLC"/>
    <property type="match status" value="1"/>
</dbReference>
<dbReference type="Pfam" id="PF01221">
    <property type="entry name" value="Dynein_light"/>
    <property type="match status" value="1"/>
</dbReference>
<reference evidence="2 3" key="1">
    <citation type="submission" date="2024-03" db="EMBL/GenBank/DDBJ databases">
        <title>Aureococcus anophagefferens CCMP1851 and Kratosvirus quantuckense: Draft genome of a second virus-susceptible host strain in the model system.</title>
        <authorList>
            <person name="Chase E."/>
            <person name="Truchon A.R."/>
            <person name="Schepens W."/>
            <person name="Wilhelm S.W."/>
        </authorList>
    </citation>
    <scope>NUCLEOTIDE SEQUENCE [LARGE SCALE GENOMIC DNA]</scope>
    <source>
        <strain evidence="2 3">CCMP1851</strain>
    </source>
</reference>
<organism evidence="2 3">
    <name type="scientific">Aureococcus anophagefferens</name>
    <name type="common">Harmful bloom alga</name>
    <dbReference type="NCBI Taxonomy" id="44056"/>
    <lineage>
        <taxon>Eukaryota</taxon>
        <taxon>Sar</taxon>
        <taxon>Stramenopiles</taxon>
        <taxon>Ochrophyta</taxon>
        <taxon>Pelagophyceae</taxon>
        <taxon>Pelagomonadales</taxon>
        <taxon>Pelagomonadaceae</taxon>
        <taxon>Aureococcus</taxon>
    </lineage>
</organism>
<evidence type="ECO:0000256" key="1">
    <source>
        <dbReference type="RuleBase" id="RU365010"/>
    </source>
</evidence>
<evidence type="ECO:0000313" key="2">
    <source>
        <dbReference type="EMBL" id="KAK7234389.1"/>
    </source>
</evidence>
<comment type="similarity">
    <text evidence="1">Belongs to the dynein light chain family.</text>
</comment>
<gene>
    <name evidence="2" type="ORF">SO694_00201012</name>
</gene>
<dbReference type="EMBL" id="JBBJCI010000327">
    <property type="protein sequence ID" value="KAK7234389.1"/>
    <property type="molecule type" value="Genomic_DNA"/>
</dbReference>
<name>A0ABR1FNP0_AURAN</name>
<keyword evidence="1" id="KW-0206">Cytoskeleton</keyword>
<dbReference type="InterPro" id="IPR001372">
    <property type="entry name" value="Dynein_light_chain_typ-1/2"/>
</dbReference>
<dbReference type="Gene3D" id="3.30.740.10">
    <property type="entry name" value="Protein Inhibitor Of Neuronal Nitric Oxide Synthase"/>
    <property type="match status" value="1"/>
</dbReference>
<protein>
    <recommendedName>
        <fullName evidence="1">Dynein light chain</fullName>
    </recommendedName>
</protein>
<evidence type="ECO:0000313" key="3">
    <source>
        <dbReference type="Proteomes" id="UP001363151"/>
    </source>
</evidence>
<dbReference type="PANTHER" id="PTHR11886">
    <property type="entry name" value="DYNEIN LIGHT CHAIN"/>
    <property type="match status" value="1"/>
</dbReference>
<comment type="caution">
    <text evidence="2">The sequence shown here is derived from an EMBL/GenBank/DDBJ whole genome shotgun (WGS) entry which is preliminary data.</text>
</comment>
<sequence>MADDKPMEFAHMWGAQVRLPCDMGDDVLRDAIESVREELNNLEATQGDWEGPAGSEIVERIKRKFDSKWSPSWHVVIGRSYGSFVTHETRQFVSFKINDKAVMLYKV</sequence>
<keyword evidence="1" id="KW-0243">Dynein</keyword>
<keyword evidence="1" id="KW-0505">Motor protein</keyword>
<dbReference type="SMART" id="SM01375">
    <property type="entry name" value="Dynein_light"/>
    <property type="match status" value="1"/>
</dbReference>
<dbReference type="PANTHER" id="PTHR11886:SF35">
    <property type="entry name" value="DYNEIN LIGHT CHAIN"/>
    <property type="match status" value="1"/>
</dbReference>
<dbReference type="Proteomes" id="UP001363151">
    <property type="component" value="Unassembled WGS sequence"/>
</dbReference>
<comment type="subcellular location">
    <subcellularLocation>
        <location evidence="1">Cytoplasm</location>
        <location evidence="1">Cytoskeleton</location>
    </subcellularLocation>
</comment>
<accession>A0ABR1FNP0</accession>
<dbReference type="InterPro" id="IPR037177">
    <property type="entry name" value="DLC_sf"/>
</dbReference>
<keyword evidence="1" id="KW-0493">Microtubule</keyword>
<keyword evidence="1" id="KW-0963">Cytoplasm</keyword>